<sequence>MTFGGDLSSGWVLAAVPHGAAFDTSADGVLTTPPGTRPQAAALARFQQLAVLGLDRLPDRTDLDDVVLVGSGPVALGCALELCRRGATRIRVLTSRPDAPIGRVPRVECVAAVEQHSAGMVVDAAGIPHRAAGLLAKGGILGLLGAPDPMSQLSTLGLHRAGWTVVGMHELTGGLACYRDAYTTAVAWLMWHLDPHLVDGWCRIVPGEAAPAVYATLDGTGRPAEPVVIFSWEQS</sequence>
<name>A0ABW2STA0_9ACTN</name>
<gene>
    <name evidence="1" type="ORF">ACFQVD_04790</name>
</gene>
<dbReference type="InterPro" id="IPR036291">
    <property type="entry name" value="NAD(P)-bd_dom_sf"/>
</dbReference>
<keyword evidence="2" id="KW-1185">Reference proteome</keyword>
<accession>A0ABW2STA0</accession>
<protein>
    <submittedName>
        <fullName evidence="1">Uncharacterized protein</fullName>
    </submittedName>
</protein>
<dbReference type="EMBL" id="JBHTEE010000001">
    <property type="protein sequence ID" value="MFC7599420.1"/>
    <property type="molecule type" value="Genomic_DNA"/>
</dbReference>
<evidence type="ECO:0000313" key="2">
    <source>
        <dbReference type="Proteomes" id="UP001596514"/>
    </source>
</evidence>
<comment type="caution">
    <text evidence="1">The sequence shown here is derived from an EMBL/GenBank/DDBJ whole genome shotgun (WGS) entry which is preliminary data.</text>
</comment>
<reference evidence="2" key="1">
    <citation type="journal article" date="2019" name="Int. J. Syst. Evol. Microbiol.">
        <title>The Global Catalogue of Microorganisms (GCM) 10K type strain sequencing project: providing services to taxonomists for standard genome sequencing and annotation.</title>
        <authorList>
            <consortium name="The Broad Institute Genomics Platform"/>
            <consortium name="The Broad Institute Genome Sequencing Center for Infectious Disease"/>
            <person name="Wu L."/>
            <person name="Ma J."/>
        </authorList>
    </citation>
    <scope>NUCLEOTIDE SEQUENCE [LARGE SCALE GENOMIC DNA]</scope>
    <source>
        <strain evidence="2">JCM 10083</strain>
    </source>
</reference>
<dbReference type="RefSeq" id="WP_343966658.1">
    <property type="nucleotide sequence ID" value="NZ_BAAAGK010000043.1"/>
</dbReference>
<organism evidence="1 2">
    <name type="scientific">Streptosporangium amethystogenes subsp. fukuiense</name>
    <dbReference type="NCBI Taxonomy" id="698418"/>
    <lineage>
        <taxon>Bacteria</taxon>
        <taxon>Bacillati</taxon>
        <taxon>Actinomycetota</taxon>
        <taxon>Actinomycetes</taxon>
        <taxon>Streptosporangiales</taxon>
        <taxon>Streptosporangiaceae</taxon>
        <taxon>Streptosporangium</taxon>
    </lineage>
</organism>
<dbReference type="SUPFAM" id="SSF51735">
    <property type="entry name" value="NAD(P)-binding Rossmann-fold domains"/>
    <property type="match status" value="1"/>
</dbReference>
<dbReference type="Proteomes" id="UP001596514">
    <property type="component" value="Unassembled WGS sequence"/>
</dbReference>
<proteinExistence type="predicted"/>
<evidence type="ECO:0000313" key="1">
    <source>
        <dbReference type="EMBL" id="MFC7599420.1"/>
    </source>
</evidence>